<dbReference type="AlphaFoldDB" id="A0A1V4KY40"/>
<dbReference type="Proteomes" id="UP000190648">
    <property type="component" value="Unassembled WGS sequence"/>
</dbReference>
<accession>A0A1V4KY40</accession>
<protein>
    <submittedName>
        <fullName evidence="2">Uncharacterized protein</fullName>
    </submittedName>
</protein>
<dbReference type="EMBL" id="LSYS01001150">
    <property type="protein sequence ID" value="OPJ89404.1"/>
    <property type="molecule type" value="Genomic_DNA"/>
</dbReference>
<gene>
    <name evidence="2" type="ORF">AV530_003636</name>
</gene>
<comment type="caution">
    <text evidence="2">The sequence shown here is derived from an EMBL/GenBank/DDBJ whole genome shotgun (WGS) entry which is preliminary data.</text>
</comment>
<evidence type="ECO:0000313" key="3">
    <source>
        <dbReference type="Proteomes" id="UP000190648"/>
    </source>
</evidence>
<evidence type="ECO:0000256" key="1">
    <source>
        <dbReference type="SAM" id="MobiDB-lite"/>
    </source>
</evidence>
<feature type="region of interest" description="Disordered" evidence="1">
    <location>
        <begin position="1"/>
        <end position="35"/>
    </location>
</feature>
<sequence>MLFGLDLSSESSTVTERKGLLQERDRRKRKRGKKHEQLYSLTGAEGLSIELELGARMRFVLQSLSPSKTAQEGDAEAPCQTSASMQQFRISAHLDLGGL</sequence>
<organism evidence="2 3">
    <name type="scientific">Patagioenas fasciata monilis</name>
    <dbReference type="NCBI Taxonomy" id="372326"/>
    <lineage>
        <taxon>Eukaryota</taxon>
        <taxon>Metazoa</taxon>
        <taxon>Chordata</taxon>
        <taxon>Craniata</taxon>
        <taxon>Vertebrata</taxon>
        <taxon>Euteleostomi</taxon>
        <taxon>Archelosauria</taxon>
        <taxon>Archosauria</taxon>
        <taxon>Dinosauria</taxon>
        <taxon>Saurischia</taxon>
        <taxon>Theropoda</taxon>
        <taxon>Coelurosauria</taxon>
        <taxon>Aves</taxon>
        <taxon>Neognathae</taxon>
        <taxon>Neoaves</taxon>
        <taxon>Columbimorphae</taxon>
        <taxon>Columbiformes</taxon>
        <taxon>Columbidae</taxon>
        <taxon>Patagioenas</taxon>
    </lineage>
</organism>
<name>A0A1V4KY40_PATFA</name>
<proteinExistence type="predicted"/>
<keyword evidence="3" id="KW-1185">Reference proteome</keyword>
<feature type="compositionally biased region" description="Basic and acidic residues" evidence="1">
    <location>
        <begin position="15"/>
        <end position="25"/>
    </location>
</feature>
<evidence type="ECO:0000313" key="2">
    <source>
        <dbReference type="EMBL" id="OPJ89404.1"/>
    </source>
</evidence>
<reference evidence="2 3" key="1">
    <citation type="submission" date="2016-02" db="EMBL/GenBank/DDBJ databases">
        <title>Band-tailed pigeon sequencing and assembly.</title>
        <authorList>
            <person name="Soares A.E."/>
            <person name="Novak B.J."/>
            <person name="Rice E.S."/>
            <person name="O'Connell B."/>
            <person name="Chang D."/>
            <person name="Weber S."/>
            <person name="Shapiro B."/>
        </authorList>
    </citation>
    <scope>NUCLEOTIDE SEQUENCE [LARGE SCALE GENOMIC DNA]</scope>
    <source>
        <strain evidence="2">BTP2013</strain>
        <tissue evidence="2">Blood</tissue>
    </source>
</reference>